<evidence type="ECO:0008006" key="4">
    <source>
        <dbReference type="Google" id="ProtNLM"/>
    </source>
</evidence>
<keyword evidence="1" id="KW-0812">Transmembrane</keyword>
<reference evidence="2" key="2">
    <citation type="submission" date="2025-08" db="UniProtKB">
        <authorList>
            <consortium name="Ensembl"/>
        </authorList>
    </citation>
    <scope>IDENTIFICATION</scope>
</reference>
<evidence type="ECO:0000313" key="3">
    <source>
        <dbReference type="Proteomes" id="UP000314983"/>
    </source>
</evidence>
<dbReference type="Ensembl" id="ENSEEET00000062366.1">
    <property type="protein sequence ID" value="ENSEEEP00000053104.1"/>
    <property type="gene ID" value="ENSEEEG00000002189.2"/>
</dbReference>
<accession>A0AAY5E993</accession>
<evidence type="ECO:0000313" key="2">
    <source>
        <dbReference type="Ensembl" id="ENSEEEP00000053104.1"/>
    </source>
</evidence>
<dbReference type="PANTHER" id="PTHR16209">
    <property type="entry name" value="VESICULAR, OVEREXPRESSED IN CANCER, PROSURVIVAL PROTEIN 1"/>
    <property type="match status" value="1"/>
</dbReference>
<protein>
    <recommendedName>
        <fullName evidence="4">WW domain binding protein 1</fullName>
    </recommendedName>
</protein>
<dbReference type="InterPro" id="IPR021684">
    <property type="entry name" value="WBP1-like"/>
</dbReference>
<gene>
    <name evidence="2" type="primary">LOC113570352</name>
</gene>
<dbReference type="AlphaFoldDB" id="A0AAY5E993"/>
<dbReference type="Pfam" id="PF11669">
    <property type="entry name" value="WBP-1"/>
    <property type="match status" value="1"/>
</dbReference>
<proteinExistence type="predicted"/>
<sequence length="187" mass="21307">MLRLCSYNTCTHAYSCTCILKYKHTVLTGIRQSGTKAAAVEEEDTGTLPLLGSPRYCPGANSASGYLCQTGHCCGETGCCTYYYELWWFWLLWSVLILFSCCCAYRHRQAKQRVRHQQRQREINLMAYHGACSYPSSMLDLSTRTSLSAFILSLSFLSPSASQDGYNAVFLRWQVFLLHSNCRLMRK</sequence>
<keyword evidence="1" id="KW-0472">Membrane</keyword>
<name>A0AAY5E993_ELEEL</name>
<dbReference type="InterPro" id="IPR051994">
    <property type="entry name" value="WW_domain-binding"/>
</dbReference>
<reference evidence="2" key="3">
    <citation type="submission" date="2025-09" db="UniProtKB">
        <authorList>
            <consortium name="Ensembl"/>
        </authorList>
    </citation>
    <scope>IDENTIFICATION</scope>
</reference>
<keyword evidence="1" id="KW-1133">Transmembrane helix</keyword>
<organism evidence="2 3">
    <name type="scientific">Electrophorus electricus</name>
    <name type="common">Electric eel</name>
    <name type="synonym">Gymnotus electricus</name>
    <dbReference type="NCBI Taxonomy" id="8005"/>
    <lineage>
        <taxon>Eukaryota</taxon>
        <taxon>Metazoa</taxon>
        <taxon>Chordata</taxon>
        <taxon>Craniata</taxon>
        <taxon>Vertebrata</taxon>
        <taxon>Euteleostomi</taxon>
        <taxon>Actinopterygii</taxon>
        <taxon>Neopterygii</taxon>
        <taxon>Teleostei</taxon>
        <taxon>Ostariophysi</taxon>
        <taxon>Gymnotiformes</taxon>
        <taxon>Gymnotoidei</taxon>
        <taxon>Gymnotidae</taxon>
        <taxon>Electrophorus</taxon>
    </lineage>
</organism>
<dbReference type="GeneTree" id="ENSGT00950000183109"/>
<reference evidence="2 3" key="1">
    <citation type="submission" date="2020-05" db="EMBL/GenBank/DDBJ databases">
        <title>Electrophorus electricus (electric eel) genome, fEleEle1, primary haplotype.</title>
        <authorList>
            <person name="Myers G."/>
            <person name="Meyer A."/>
            <person name="Fedrigo O."/>
            <person name="Formenti G."/>
            <person name="Rhie A."/>
            <person name="Tracey A."/>
            <person name="Sims Y."/>
            <person name="Jarvis E.D."/>
        </authorList>
    </citation>
    <scope>NUCLEOTIDE SEQUENCE [LARGE SCALE GENOMIC DNA]</scope>
</reference>
<dbReference type="Proteomes" id="UP000314983">
    <property type="component" value="Chromosome 22"/>
</dbReference>
<feature type="transmembrane region" description="Helical" evidence="1">
    <location>
        <begin position="87"/>
        <end position="105"/>
    </location>
</feature>
<dbReference type="PANTHER" id="PTHR16209:SF5">
    <property type="entry name" value="WW DOMAIN-BINDING PROTEIN 1"/>
    <property type="match status" value="1"/>
</dbReference>
<keyword evidence="3" id="KW-1185">Reference proteome</keyword>
<evidence type="ECO:0000256" key="1">
    <source>
        <dbReference type="SAM" id="Phobius"/>
    </source>
</evidence>